<sequence length="111" mass="11905">MPTFRRTPRLALPALLGLGTLVACSTMAQTDETRDPPQPGAVSSAQCDADRAAWAIGQQASAEVMERIRADTGSSKARLIRPGQMVTMEYDGTRVNVDVDDRNVITAVRCG</sequence>
<dbReference type="AlphaFoldDB" id="A0A919DA26"/>
<accession>A0A919DA26</accession>
<proteinExistence type="predicted"/>
<dbReference type="Pfam" id="PF11720">
    <property type="entry name" value="Inhibitor_I78"/>
    <property type="match status" value="1"/>
</dbReference>
<keyword evidence="4" id="KW-1185">Reference proteome</keyword>
<evidence type="ECO:0000256" key="1">
    <source>
        <dbReference type="SAM" id="MobiDB-lite"/>
    </source>
</evidence>
<dbReference type="RefSeq" id="WP_146472149.1">
    <property type="nucleotide sequence ID" value="NZ_BNCF01000002.1"/>
</dbReference>
<dbReference type="Proteomes" id="UP000636453">
    <property type="component" value="Unassembled WGS sequence"/>
</dbReference>
<evidence type="ECO:0000256" key="2">
    <source>
        <dbReference type="SAM" id="SignalP"/>
    </source>
</evidence>
<dbReference type="EMBL" id="BNCF01000002">
    <property type="protein sequence ID" value="GHE26987.1"/>
    <property type="molecule type" value="Genomic_DNA"/>
</dbReference>
<dbReference type="PROSITE" id="PS51257">
    <property type="entry name" value="PROKAR_LIPOPROTEIN"/>
    <property type="match status" value="1"/>
</dbReference>
<reference evidence="3" key="2">
    <citation type="submission" date="2020-09" db="EMBL/GenBank/DDBJ databases">
        <authorList>
            <person name="Sun Q."/>
            <person name="Kim S."/>
        </authorList>
    </citation>
    <scope>NUCLEOTIDE SEQUENCE</scope>
    <source>
        <strain evidence="3">KCTC 32020</strain>
    </source>
</reference>
<feature type="chain" id="PRO_5037643246" description="Peptidase inhibitor I78 family protein" evidence="2">
    <location>
        <begin position="29"/>
        <end position="111"/>
    </location>
</feature>
<reference evidence="3" key="1">
    <citation type="journal article" date="2014" name="Int. J. Syst. Evol. Microbiol.">
        <title>Complete genome sequence of Corynebacterium casei LMG S-19264T (=DSM 44701T), isolated from a smear-ripened cheese.</title>
        <authorList>
            <consortium name="US DOE Joint Genome Institute (JGI-PGF)"/>
            <person name="Walter F."/>
            <person name="Albersmeier A."/>
            <person name="Kalinowski J."/>
            <person name="Ruckert C."/>
        </authorList>
    </citation>
    <scope>NUCLEOTIDE SEQUENCE</scope>
    <source>
        <strain evidence="3">KCTC 32020</strain>
    </source>
</reference>
<gene>
    <name evidence="3" type="ORF">GCM10007167_05250</name>
</gene>
<evidence type="ECO:0008006" key="5">
    <source>
        <dbReference type="Google" id="ProtNLM"/>
    </source>
</evidence>
<dbReference type="PANTHER" id="PTHR39600:SF1">
    <property type="entry name" value="PEPTIDASE INHIBITOR I78 FAMILY PROTEIN"/>
    <property type="match status" value="1"/>
</dbReference>
<feature type="region of interest" description="Disordered" evidence="1">
    <location>
        <begin position="28"/>
        <end position="47"/>
    </location>
</feature>
<name>A0A919DA26_9GAMM</name>
<organism evidence="3 4">
    <name type="scientific">Vulcaniibacterium thermophilum</name>
    <dbReference type="NCBI Taxonomy" id="1169913"/>
    <lineage>
        <taxon>Bacteria</taxon>
        <taxon>Pseudomonadati</taxon>
        <taxon>Pseudomonadota</taxon>
        <taxon>Gammaproteobacteria</taxon>
        <taxon>Lysobacterales</taxon>
        <taxon>Lysobacteraceae</taxon>
        <taxon>Vulcaniibacterium</taxon>
    </lineage>
</organism>
<comment type="caution">
    <text evidence="3">The sequence shown here is derived from an EMBL/GenBank/DDBJ whole genome shotgun (WGS) entry which is preliminary data.</text>
</comment>
<evidence type="ECO:0000313" key="4">
    <source>
        <dbReference type="Proteomes" id="UP000636453"/>
    </source>
</evidence>
<feature type="signal peptide" evidence="2">
    <location>
        <begin position="1"/>
        <end position="28"/>
    </location>
</feature>
<evidence type="ECO:0000313" key="3">
    <source>
        <dbReference type="EMBL" id="GHE26987.1"/>
    </source>
</evidence>
<dbReference type="OrthoDB" id="6049927at2"/>
<dbReference type="PANTHER" id="PTHR39600">
    <property type="entry name" value="PEPTIDASE INHIBITOR I78 FAMILY PROTEIN"/>
    <property type="match status" value="1"/>
</dbReference>
<dbReference type="InterPro" id="IPR021719">
    <property type="entry name" value="Prot_inh_I78"/>
</dbReference>
<dbReference type="Gene3D" id="3.30.10.10">
    <property type="entry name" value="Trypsin Inhibitor V, subunit A"/>
    <property type="match status" value="1"/>
</dbReference>
<keyword evidence="2" id="KW-0732">Signal</keyword>
<protein>
    <recommendedName>
        <fullName evidence="5">Peptidase inhibitor I78 family protein</fullName>
    </recommendedName>
</protein>